<organism evidence="5 6">
    <name type="scientific">Falsibacillus albus</name>
    <dbReference type="NCBI Taxonomy" id="2478915"/>
    <lineage>
        <taxon>Bacteria</taxon>
        <taxon>Bacillati</taxon>
        <taxon>Bacillota</taxon>
        <taxon>Bacilli</taxon>
        <taxon>Bacillales</taxon>
        <taxon>Bacillaceae</taxon>
        <taxon>Falsibacillus</taxon>
    </lineage>
</organism>
<dbReference type="RefSeq" id="WP_121679644.1">
    <property type="nucleotide sequence ID" value="NZ_RCVZ01000003.1"/>
</dbReference>
<dbReference type="Pfam" id="PF01547">
    <property type="entry name" value="SBP_bac_1"/>
    <property type="match status" value="1"/>
</dbReference>
<comment type="caution">
    <text evidence="5">The sequence shown here is derived from an EMBL/GenBank/DDBJ whole genome shotgun (WGS) entry which is preliminary data.</text>
</comment>
<sequence length="452" mass="50075">MKKIVSVAVSAALALSLAACSSKEKASSDKESSKDPVTISFASWTLGTEKEQNLERLMIKAFEEKNPDIKVKIDESISTSDWNGTLSAAASGGKMPDVFALPQIPLALSNNWLMDITKMTEKDKDFAKISKAVRDSATYNGKVYAVPYAQHFLGYFVNKDLFNDANLDYPEYGPSLQEFTDAVKKVTNINKGIAGLNNPFSISDWYPAAANKDMGWYTYKDGQYSLDSKEFIKGVNLAKEFATNGYTYETLTDEQKANFKGENPEEVWLQGGVAVKWDGTWAAPQDASFDWDFIGIPGGRTVVTNDFVGISKSSKHPEEAYKFAKWMSFGKEGFMKRMKIADEKGKMMNTLPVSTDKDVLDEFFSIQDVPGIRTAYDNLDNAIVEPVKIIPGYVDARFEGQTGVKAGDNENATVGQLMDSFVKGDLKVEDYAKQLDQMADQKTKEAMDSLNK</sequence>
<dbReference type="SUPFAM" id="SSF53850">
    <property type="entry name" value="Periplasmic binding protein-like II"/>
    <property type="match status" value="1"/>
</dbReference>
<reference evidence="5 6" key="1">
    <citation type="submission" date="2018-10" db="EMBL/GenBank/DDBJ databases">
        <title>Falsibacillus sp. genome draft.</title>
        <authorList>
            <person name="Shi S."/>
        </authorList>
    </citation>
    <scope>NUCLEOTIDE SEQUENCE [LARGE SCALE GENOMIC DNA]</scope>
    <source>
        <strain evidence="5 6">GY 10110</strain>
    </source>
</reference>
<evidence type="ECO:0000256" key="1">
    <source>
        <dbReference type="ARBA" id="ARBA00004196"/>
    </source>
</evidence>
<gene>
    <name evidence="5" type="ORF">D9X91_05830</name>
</gene>
<keyword evidence="6" id="KW-1185">Reference proteome</keyword>
<dbReference type="PANTHER" id="PTHR43649:SF31">
    <property type="entry name" value="SN-GLYCEROL-3-PHOSPHATE-BINDING PERIPLASMIC PROTEIN UGPB"/>
    <property type="match status" value="1"/>
</dbReference>
<keyword evidence="3" id="KW-0813">Transport</keyword>
<dbReference type="AlphaFoldDB" id="A0A3L7K0N6"/>
<dbReference type="PANTHER" id="PTHR43649">
    <property type="entry name" value="ARABINOSE-BINDING PROTEIN-RELATED"/>
    <property type="match status" value="1"/>
</dbReference>
<proteinExistence type="inferred from homology"/>
<evidence type="ECO:0000313" key="5">
    <source>
        <dbReference type="EMBL" id="RLQ96623.1"/>
    </source>
</evidence>
<comment type="subcellular location">
    <subcellularLocation>
        <location evidence="1">Cell envelope</location>
    </subcellularLocation>
</comment>
<dbReference type="Proteomes" id="UP000276770">
    <property type="component" value="Unassembled WGS sequence"/>
</dbReference>
<dbReference type="OrthoDB" id="383889at2"/>
<accession>A0A3L7K0N6</accession>
<dbReference type="GO" id="GO:0030313">
    <property type="term" value="C:cell envelope"/>
    <property type="evidence" value="ECO:0007669"/>
    <property type="project" value="UniProtKB-SubCell"/>
</dbReference>
<dbReference type="Gene3D" id="3.40.190.10">
    <property type="entry name" value="Periplasmic binding protein-like II"/>
    <property type="match status" value="1"/>
</dbReference>
<comment type="similarity">
    <text evidence="2">Belongs to the bacterial solute-binding protein 1 family.</text>
</comment>
<protein>
    <submittedName>
        <fullName evidence="5">Extracellular solute-binding protein</fullName>
    </submittedName>
</protein>
<evidence type="ECO:0000313" key="6">
    <source>
        <dbReference type="Proteomes" id="UP000276770"/>
    </source>
</evidence>
<evidence type="ECO:0000256" key="3">
    <source>
        <dbReference type="ARBA" id="ARBA00022448"/>
    </source>
</evidence>
<name>A0A3L7K0N6_9BACI</name>
<keyword evidence="4" id="KW-0732">Signal</keyword>
<evidence type="ECO:0000256" key="4">
    <source>
        <dbReference type="ARBA" id="ARBA00022729"/>
    </source>
</evidence>
<dbReference type="PROSITE" id="PS51257">
    <property type="entry name" value="PROKAR_LIPOPROTEIN"/>
    <property type="match status" value="1"/>
</dbReference>
<dbReference type="InterPro" id="IPR006059">
    <property type="entry name" value="SBP"/>
</dbReference>
<evidence type="ECO:0000256" key="2">
    <source>
        <dbReference type="ARBA" id="ARBA00008520"/>
    </source>
</evidence>
<dbReference type="EMBL" id="RCVZ01000003">
    <property type="protein sequence ID" value="RLQ96623.1"/>
    <property type="molecule type" value="Genomic_DNA"/>
</dbReference>
<dbReference type="InterPro" id="IPR050490">
    <property type="entry name" value="Bact_solute-bd_prot1"/>
</dbReference>